<dbReference type="Proteomes" id="UP001500956">
    <property type="component" value="Unassembled WGS sequence"/>
</dbReference>
<keyword evidence="3" id="KW-1185">Reference proteome</keyword>
<name>A0ABP8YIC6_9MICO</name>
<proteinExistence type="predicted"/>
<comment type="caution">
    <text evidence="2">The sequence shown here is derived from an EMBL/GenBank/DDBJ whole genome shotgun (WGS) entry which is preliminary data.</text>
</comment>
<protein>
    <recommendedName>
        <fullName evidence="4">KfrA N-terminal DNA-binding domain-containing protein</fullName>
    </recommendedName>
</protein>
<organism evidence="2 3">
    <name type="scientific">Isoptericola chiayiensis</name>
    <dbReference type="NCBI Taxonomy" id="579446"/>
    <lineage>
        <taxon>Bacteria</taxon>
        <taxon>Bacillati</taxon>
        <taxon>Actinomycetota</taxon>
        <taxon>Actinomycetes</taxon>
        <taxon>Micrococcales</taxon>
        <taxon>Promicromonosporaceae</taxon>
        <taxon>Isoptericola</taxon>
    </lineage>
</organism>
<feature type="compositionally biased region" description="Basic and acidic residues" evidence="1">
    <location>
        <begin position="1"/>
        <end position="12"/>
    </location>
</feature>
<gene>
    <name evidence="2" type="ORF">GCM10023216_17340</name>
</gene>
<evidence type="ECO:0000313" key="2">
    <source>
        <dbReference type="EMBL" id="GAA4727047.1"/>
    </source>
</evidence>
<dbReference type="RefSeq" id="WP_172149591.1">
    <property type="nucleotide sequence ID" value="NZ_BAABID010000008.1"/>
</dbReference>
<evidence type="ECO:0008006" key="4">
    <source>
        <dbReference type="Google" id="ProtNLM"/>
    </source>
</evidence>
<feature type="compositionally biased region" description="Low complexity" evidence="1">
    <location>
        <begin position="284"/>
        <end position="308"/>
    </location>
</feature>
<reference evidence="3" key="1">
    <citation type="journal article" date="2019" name="Int. J. Syst. Evol. Microbiol.">
        <title>The Global Catalogue of Microorganisms (GCM) 10K type strain sequencing project: providing services to taxonomists for standard genome sequencing and annotation.</title>
        <authorList>
            <consortium name="The Broad Institute Genomics Platform"/>
            <consortium name="The Broad Institute Genome Sequencing Center for Infectious Disease"/>
            <person name="Wu L."/>
            <person name="Ma J."/>
        </authorList>
    </citation>
    <scope>NUCLEOTIDE SEQUENCE [LARGE SCALE GENOMIC DNA]</scope>
    <source>
        <strain evidence="3">JCM 18063</strain>
    </source>
</reference>
<dbReference type="EMBL" id="BAABID010000008">
    <property type="protein sequence ID" value="GAA4727047.1"/>
    <property type="molecule type" value="Genomic_DNA"/>
</dbReference>
<evidence type="ECO:0000313" key="3">
    <source>
        <dbReference type="Proteomes" id="UP001500956"/>
    </source>
</evidence>
<evidence type="ECO:0000256" key="1">
    <source>
        <dbReference type="SAM" id="MobiDB-lite"/>
    </source>
</evidence>
<feature type="region of interest" description="Disordered" evidence="1">
    <location>
        <begin position="275"/>
        <end position="317"/>
    </location>
</feature>
<feature type="region of interest" description="Disordered" evidence="1">
    <location>
        <begin position="1"/>
        <end position="20"/>
    </location>
</feature>
<sequence>MSAPTAEHEPHDTAGPATARERVFAAADALLAEDEPVTVTTVRERAGCSNATATSHLRAWRAARAAAEAEAARLPDLPRSVELLVQRGVTGLWAEAVRRARQEHAEESAGLRADREAAREDAARLARAVDDAVAEHEADRDRLAEATQQVQLLTGRLEQADAERDRADGLARRAAGQADELREALQQVRAEADVLRRDLAATTQSRAEASEQRAAARADAEARQVALDEARSALEALRTELRGCQDERAAAVAELAGARAAAERRDQELITLRDERDEARARASETAQEAAAQAAARARAEGELAGLRSTLSSTPEP</sequence>
<accession>A0ABP8YIC6</accession>